<proteinExistence type="predicted"/>
<protein>
    <submittedName>
        <fullName evidence="1">Uncharacterized protein</fullName>
    </submittedName>
</protein>
<organism evidence="1 2">
    <name type="scientific">Marinigracilibium pacificum</name>
    <dbReference type="NCBI Taxonomy" id="2729599"/>
    <lineage>
        <taxon>Bacteria</taxon>
        <taxon>Pseudomonadati</taxon>
        <taxon>Bacteroidota</taxon>
        <taxon>Cytophagia</taxon>
        <taxon>Cytophagales</taxon>
        <taxon>Flammeovirgaceae</taxon>
        <taxon>Marinigracilibium</taxon>
    </lineage>
</organism>
<dbReference type="AlphaFoldDB" id="A0A848IZA6"/>
<comment type="caution">
    <text evidence="1">The sequence shown here is derived from an EMBL/GenBank/DDBJ whole genome shotgun (WGS) entry which is preliminary data.</text>
</comment>
<dbReference type="EMBL" id="JABBNU010000005">
    <property type="protein sequence ID" value="NMM48478.1"/>
    <property type="molecule type" value="Genomic_DNA"/>
</dbReference>
<accession>A0A848IZA6</accession>
<gene>
    <name evidence="1" type="ORF">HH304_08710</name>
</gene>
<evidence type="ECO:0000313" key="2">
    <source>
        <dbReference type="Proteomes" id="UP000559010"/>
    </source>
</evidence>
<keyword evidence="2" id="KW-1185">Reference proteome</keyword>
<sequence length="343" mass="39242">MIKLQFKFNKLVTVTLNHSYFDNGKARYMSVEPTGYTSSMLNSLGLLERFSENELVILFDKEKEDLLAKKLTDLKQVEFSFLVYCNDYSLVNYTQLPLDLFEGILCLENSKSKNLHSSDYVSANEFSRIIHPGMVLSDDFKSLQVLDNHQNVILNVSSEEQPVSYMTDVRTGIYHIKKDKAAAEKIVCLNERSRKRPIGLININLDAQTCNQIIKAIEKGDDPEKLEYQINFKSRETYWKYLIISKYVKGIEESRIETNDKKIEFSKGKETQLVTGQKAIGFESSKPIAMHEFTSHQFQLVGKSAGMGNKVILKRMPAPPTDMIQPESRAADSKVYSEILIYV</sequence>
<dbReference type="Proteomes" id="UP000559010">
    <property type="component" value="Unassembled WGS sequence"/>
</dbReference>
<dbReference type="RefSeq" id="WP_169680369.1">
    <property type="nucleotide sequence ID" value="NZ_JABBNU010000005.1"/>
</dbReference>
<name>A0A848IZA6_9BACT</name>
<evidence type="ECO:0000313" key="1">
    <source>
        <dbReference type="EMBL" id="NMM48478.1"/>
    </source>
</evidence>
<reference evidence="1 2" key="1">
    <citation type="submission" date="2020-04" db="EMBL/GenBank/DDBJ databases">
        <title>Flammeovirgaceae bacterium KN852 isolated from deep sea.</title>
        <authorList>
            <person name="Zhang D.-C."/>
        </authorList>
    </citation>
    <scope>NUCLEOTIDE SEQUENCE [LARGE SCALE GENOMIC DNA]</scope>
    <source>
        <strain evidence="1 2">KN852</strain>
    </source>
</reference>